<protein>
    <submittedName>
        <fullName evidence="1">Uncharacterized protein</fullName>
    </submittedName>
</protein>
<organism evidence="1 2">
    <name type="scientific">Solanum bulbocastanum</name>
    <name type="common">Wild potato</name>
    <dbReference type="NCBI Taxonomy" id="147425"/>
    <lineage>
        <taxon>Eukaryota</taxon>
        <taxon>Viridiplantae</taxon>
        <taxon>Streptophyta</taxon>
        <taxon>Embryophyta</taxon>
        <taxon>Tracheophyta</taxon>
        <taxon>Spermatophyta</taxon>
        <taxon>Magnoliopsida</taxon>
        <taxon>eudicotyledons</taxon>
        <taxon>Gunneridae</taxon>
        <taxon>Pentapetalae</taxon>
        <taxon>asterids</taxon>
        <taxon>lamiids</taxon>
        <taxon>Solanales</taxon>
        <taxon>Solanaceae</taxon>
        <taxon>Solanoideae</taxon>
        <taxon>Solaneae</taxon>
        <taxon>Solanum</taxon>
    </lineage>
</organism>
<reference evidence="1 2" key="1">
    <citation type="submission" date="2024-02" db="EMBL/GenBank/DDBJ databases">
        <title>de novo genome assembly of Solanum bulbocastanum strain 11H21.</title>
        <authorList>
            <person name="Hosaka A.J."/>
        </authorList>
    </citation>
    <scope>NUCLEOTIDE SEQUENCE [LARGE SCALE GENOMIC DNA]</scope>
    <source>
        <tissue evidence="1">Young leaves</tissue>
    </source>
</reference>
<comment type="caution">
    <text evidence="1">The sequence shown here is derived from an EMBL/GenBank/DDBJ whole genome shotgun (WGS) entry which is preliminary data.</text>
</comment>
<accession>A0AAN8TPV5</accession>
<name>A0AAN8TPV5_SOLBU</name>
<dbReference type="AlphaFoldDB" id="A0AAN8TPV5"/>
<dbReference type="EMBL" id="JBANQN010000005">
    <property type="protein sequence ID" value="KAK6789197.1"/>
    <property type="molecule type" value="Genomic_DNA"/>
</dbReference>
<keyword evidence="2" id="KW-1185">Reference proteome</keyword>
<proteinExistence type="predicted"/>
<sequence length="30" mass="3449">MWKWTGGIFRDYEGHLVMTHSLVLGQGTNN</sequence>
<gene>
    <name evidence="1" type="ORF">RDI58_012996</name>
</gene>
<evidence type="ECO:0000313" key="1">
    <source>
        <dbReference type="EMBL" id="KAK6789197.1"/>
    </source>
</evidence>
<evidence type="ECO:0000313" key="2">
    <source>
        <dbReference type="Proteomes" id="UP001371456"/>
    </source>
</evidence>
<dbReference type="Proteomes" id="UP001371456">
    <property type="component" value="Unassembled WGS sequence"/>
</dbReference>